<evidence type="ECO:0000256" key="1">
    <source>
        <dbReference type="ARBA" id="ARBA00007130"/>
    </source>
</evidence>
<dbReference type="GO" id="GO:1990316">
    <property type="term" value="C:Atg1/ULK1 kinase complex"/>
    <property type="evidence" value="ECO:0007669"/>
    <property type="project" value="TreeGrafter"/>
</dbReference>
<dbReference type="Pfam" id="PF07855">
    <property type="entry name" value="ATG101"/>
    <property type="match status" value="1"/>
</dbReference>
<gene>
    <name evidence="4" type="ORF">HCOI_01668000</name>
</gene>
<dbReference type="AlphaFoldDB" id="W6NGS8"/>
<name>W6NGS8_HAECO</name>
<evidence type="ECO:0000256" key="3">
    <source>
        <dbReference type="ARBA" id="ARBA00023006"/>
    </source>
</evidence>
<dbReference type="GO" id="GO:0019901">
    <property type="term" value="F:protein kinase binding"/>
    <property type="evidence" value="ECO:0007669"/>
    <property type="project" value="TreeGrafter"/>
</dbReference>
<reference evidence="4" key="1">
    <citation type="submission" date="2013-03" db="EMBL/GenBank/DDBJ databases">
        <authorList>
            <person name="Aslett M."/>
        </authorList>
    </citation>
    <scope>NUCLEOTIDE SEQUENCE [LARGE SCALE GENOMIC DNA]</scope>
    <source>
        <strain evidence="4">ISE/inbred ISE</strain>
    </source>
</reference>
<dbReference type="PANTHER" id="PTHR13292:SF0">
    <property type="entry name" value="AUTOPHAGY-RELATED PROTEIN 101"/>
    <property type="match status" value="1"/>
</dbReference>
<protein>
    <recommendedName>
        <fullName evidence="2">Autophagy-related protein 101</fullName>
    </recommendedName>
</protein>
<sequence length="287" mass="31953">MGVMLVKINSDELSNQLEKEIQAFLTELDTTVKASVPRRRTPLSSPTLTETAIPLLGAQISLEFFQRRPRPWPLPVEAVAWERWILFLDIFKANSYDDLARMRVSVAESVGEIVLQLCSSINRPQYLPKMPTRTELSNVFDSNLSDCQPYLFKVCRVPIRPETTSQSGLTGMRSLAGPTPIVRALLCKPSVSGGVIVIGGCELDVPQSSQDPLIPSEYSVTKIIEKRVRDYFNNHGDIELEGFILHYNVSLDGPCPLIYACVATPSFGSERAQEFLCAVKVDFFGLI</sequence>
<dbReference type="GO" id="GO:0000407">
    <property type="term" value="C:phagophore assembly site"/>
    <property type="evidence" value="ECO:0007669"/>
    <property type="project" value="TreeGrafter"/>
</dbReference>
<proteinExistence type="inferred from homology"/>
<evidence type="ECO:0000313" key="4">
    <source>
        <dbReference type="EMBL" id="CDL95965.1"/>
    </source>
</evidence>
<evidence type="ECO:0000256" key="2">
    <source>
        <dbReference type="ARBA" id="ARBA00018874"/>
    </source>
</evidence>
<dbReference type="PANTHER" id="PTHR13292">
    <property type="entry name" value="AUTOPHAGY-RELATED PROTEIN 101"/>
    <property type="match status" value="1"/>
</dbReference>
<dbReference type="GO" id="GO:0000045">
    <property type="term" value="P:autophagosome assembly"/>
    <property type="evidence" value="ECO:0007669"/>
    <property type="project" value="TreeGrafter"/>
</dbReference>
<comment type="caution">
    <text evidence="4">The sequence shown here is derived from an EMBL/GenBank/DDBJ whole genome shotgun (WGS) entry which is preliminary data.</text>
</comment>
<organism evidence="4">
    <name type="scientific">Haemonchus contortus</name>
    <name type="common">Barber pole worm</name>
    <dbReference type="NCBI Taxonomy" id="6289"/>
    <lineage>
        <taxon>Eukaryota</taxon>
        <taxon>Metazoa</taxon>
        <taxon>Ecdysozoa</taxon>
        <taxon>Nematoda</taxon>
        <taxon>Chromadorea</taxon>
        <taxon>Rhabditida</taxon>
        <taxon>Rhabditina</taxon>
        <taxon>Rhabditomorpha</taxon>
        <taxon>Strongyloidea</taxon>
        <taxon>Trichostrongylidae</taxon>
        <taxon>Haemonchus</taxon>
    </lineage>
</organism>
<accession>W6NGS8</accession>
<keyword evidence="3" id="KW-0072">Autophagy</keyword>
<comment type="similarity">
    <text evidence="1">Belongs to the ATG101 family.</text>
</comment>
<reference evidence="4" key="2">
    <citation type="submission" date="2013-05" db="EMBL/GenBank/DDBJ databases">
        <title>The genome and transcriptome of Haemonchus contortus: a key model parasite for drug and vaccine discovery.</title>
        <authorList>
            <person name="Laing R."/>
            <person name="Kikuchi T."/>
            <person name="Martinelli A."/>
            <person name="Tsai I.J."/>
            <person name="Beech R.N."/>
            <person name="Redman E."/>
            <person name="Holroyd N."/>
            <person name="Bartley D.J."/>
            <person name="Beasley H."/>
            <person name="Britton C."/>
            <person name="Curran D."/>
            <person name="Devaney E."/>
            <person name="Gilabert A."/>
            <person name="Jackson F."/>
            <person name="Hunt M."/>
            <person name="Johnston S."/>
            <person name="Kryukov I."/>
            <person name="Li K."/>
            <person name="Morrison A.A."/>
            <person name="Reid A.J."/>
            <person name="Sargison N."/>
            <person name="Saunders G."/>
            <person name="Wasmuth J.D."/>
            <person name="Wolstenholme A."/>
            <person name="Berriman M."/>
            <person name="Gilleard J.S."/>
            <person name="Cotton J.A."/>
        </authorList>
    </citation>
    <scope>NUCLEOTIDE SEQUENCE [LARGE SCALE GENOMIC DNA]</scope>
    <source>
        <strain evidence="4">ISE/inbred ISE</strain>
    </source>
</reference>
<dbReference type="EMBL" id="CAVP010059649">
    <property type="protein sequence ID" value="CDL95965.1"/>
    <property type="molecule type" value="Genomic_DNA"/>
</dbReference>
<dbReference type="InterPro" id="IPR012445">
    <property type="entry name" value="ATG101"/>
</dbReference>